<dbReference type="RefSeq" id="WP_183414691.1">
    <property type="nucleotide sequence ID" value="NZ_JACHXA010000001.1"/>
</dbReference>
<dbReference type="EMBL" id="JACHXA010000001">
    <property type="protein sequence ID" value="MBB3063878.1"/>
    <property type="molecule type" value="Genomic_DNA"/>
</dbReference>
<keyword evidence="1" id="KW-0456">Lyase</keyword>
<evidence type="ECO:0000313" key="1">
    <source>
        <dbReference type="EMBL" id="MBB3063878.1"/>
    </source>
</evidence>
<accession>A0A839SNV9</accession>
<dbReference type="InterPro" id="IPR052342">
    <property type="entry name" value="MCH/BMMD"/>
</dbReference>
<reference evidence="1 2" key="1">
    <citation type="submission" date="2020-08" db="EMBL/GenBank/DDBJ databases">
        <title>Genomic Encyclopedia of Type Strains, Phase III (KMG-III): the genomes of soil and plant-associated and newly described type strains.</title>
        <authorList>
            <person name="Whitman W."/>
        </authorList>
    </citation>
    <scope>NUCLEOTIDE SEQUENCE [LARGE SCALE GENOMIC DNA]</scope>
    <source>
        <strain evidence="1 2">CECT 8803</strain>
    </source>
</reference>
<dbReference type="CDD" id="cd03451">
    <property type="entry name" value="FkbR2"/>
    <property type="match status" value="2"/>
</dbReference>
<dbReference type="InterPro" id="IPR029069">
    <property type="entry name" value="HotDog_dom_sf"/>
</dbReference>
<organism evidence="1 2">
    <name type="scientific">Limibacillus halophilus</name>
    <dbReference type="NCBI Taxonomy" id="1579333"/>
    <lineage>
        <taxon>Bacteria</taxon>
        <taxon>Pseudomonadati</taxon>
        <taxon>Pseudomonadota</taxon>
        <taxon>Alphaproteobacteria</taxon>
        <taxon>Rhodospirillales</taxon>
        <taxon>Rhodovibrionaceae</taxon>
        <taxon>Limibacillus</taxon>
    </lineage>
</organism>
<evidence type="ECO:0000313" key="2">
    <source>
        <dbReference type="Proteomes" id="UP000581135"/>
    </source>
</evidence>
<dbReference type="InterPro" id="IPR048274">
    <property type="entry name" value="MC_hydratase"/>
</dbReference>
<proteinExistence type="predicted"/>
<dbReference type="GO" id="GO:0016829">
    <property type="term" value="F:lyase activity"/>
    <property type="evidence" value="ECO:0007669"/>
    <property type="project" value="UniProtKB-KW"/>
</dbReference>
<protein>
    <submittedName>
        <fullName evidence="1">2-methylfumaryl-CoA hydratase</fullName>
        <ecNumber evidence="1">4.2.1.148</ecNumber>
    </submittedName>
</protein>
<comment type="caution">
    <text evidence="1">The sequence shown here is derived from an EMBL/GenBank/DDBJ whole genome shotgun (WGS) entry which is preliminary data.</text>
</comment>
<keyword evidence="2" id="KW-1185">Reference proteome</keyword>
<dbReference type="Pfam" id="PF19315">
    <property type="entry name" value="MC_hydratase"/>
    <property type="match status" value="1"/>
</dbReference>
<dbReference type="SUPFAM" id="SSF54637">
    <property type="entry name" value="Thioesterase/thiol ester dehydrase-isomerase"/>
    <property type="match status" value="2"/>
</dbReference>
<name>A0A839SNV9_9PROT</name>
<dbReference type="PANTHER" id="PTHR43664">
    <property type="entry name" value="MONOAMINE OXIDASE-RELATED"/>
    <property type="match status" value="1"/>
</dbReference>
<dbReference type="EC" id="4.2.1.148" evidence="1"/>
<gene>
    <name evidence="1" type="ORF">FHR98_000143</name>
</gene>
<dbReference type="InterPro" id="IPR016790">
    <property type="entry name" value="Thiol_ester_hydratase_Rv0216"/>
</dbReference>
<sequence length="356" mass="38519">MAKTDTGCKTNSGRFFEDFRPGETLVHATPRTATSGDQALYTALYGSRFALNSADSFAQGLGLARAPLDDLLVFHLVFGKSVPDISLNAVANLGYADGRFLLPVFPGDSLTAVSKVIGRKENSSGKTGTVYVETTGHNQRGEAVLRYTRWVMVHKRDAGSAAPEPVVPSLPDAISADQLIVPENMVGKDYDTTLSGSPHLWEGYSAGEKIDHVDGMTIEEAEHQLATRLYHNTARVHFNQHAESGGRFGKRIVYGGHVISIARALSFNGLANALNVAAINGGRHCNPTFGGDTIYAWSEVLDSAAIPARNDIGALRLRTVATKNRPCQDHPFADSEGRIDPATVLELDYWVLMPRR</sequence>
<dbReference type="AlphaFoldDB" id="A0A839SNV9"/>
<dbReference type="Proteomes" id="UP000581135">
    <property type="component" value="Unassembled WGS sequence"/>
</dbReference>
<dbReference type="Gene3D" id="3.10.129.10">
    <property type="entry name" value="Hotdog Thioesterase"/>
    <property type="match status" value="1"/>
</dbReference>
<dbReference type="PIRSF" id="PIRSF021494">
    <property type="entry name" value="Rv0216_prd"/>
    <property type="match status" value="1"/>
</dbReference>
<dbReference type="PANTHER" id="PTHR43664:SF1">
    <property type="entry name" value="BETA-METHYLMALYL-COA DEHYDRATASE"/>
    <property type="match status" value="1"/>
</dbReference>